<dbReference type="InterPro" id="IPR013602">
    <property type="entry name" value="Dynein_heavy_linker"/>
</dbReference>
<evidence type="ECO:0000313" key="5">
    <source>
        <dbReference type="Proteomes" id="UP000324800"/>
    </source>
</evidence>
<evidence type="ECO:0000313" key="4">
    <source>
        <dbReference type="EMBL" id="KAA6374804.1"/>
    </source>
</evidence>
<dbReference type="Pfam" id="PF25007">
    <property type="entry name" value="DYH2-5-8_CC"/>
    <property type="match status" value="1"/>
</dbReference>
<accession>A0A5J4UX38</accession>
<dbReference type="Proteomes" id="UP000324800">
    <property type="component" value="Unassembled WGS sequence"/>
</dbReference>
<feature type="domain" description="Dynein axonemal heavy chain 2/5/8 coiled-coil" evidence="3">
    <location>
        <begin position="60"/>
        <end position="170"/>
    </location>
</feature>
<protein>
    <submittedName>
        <fullName evidence="4">Putative dynein heavy chain</fullName>
    </submittedName>
</protein>
<dbReference type="InterPro" id="IPR026983">
    <property type="entry name" value="DHC"/>
</dbReference>
<keyword evidence="1" id="KW-0175">Coiled coil</keyword>
<gene>
    <name evidence="4" type="ORF">EZS28_029670</name>
</gene>
<dbReference type="AlphaFoldDB" id="A0A5J4UX38"/>
<evidence type="ECO:0000256" key="1">
    <source>
        <dbReference type="SAM" id="Coils"/>
    </source>
</evidence>
<name>A0A5J4UX38_9EUKA</name>
<sequence length="341" mass="39889">MPGAAFRLVIEQDTNNWKVIERKIIAKEPSVNIGFIRVDAVPLKTELVNDCKSRQEMFEAILNNQAATTLRGIYDEIDQTIIRMDKFPKTSDELKTLDQTIKDARDQLPQMEEKLDPLRKQQDLLERCSDITPVSDQETMLFLQLLAKFQSYQRFIAQAETRIFELKVKFLATGPYADSVPLHVVQGTLEGFRNDIKAHREEGKRLLVSIELFGPEQRVYADLQFTVKNLDDLTFFWNEKRDWVLLCEQWKTGKFRDQNVMMFEDKSKQDTNDLLRMKTECENIEVWKALKANVKNFRQSLPLITNLRNEAIRERHWDKLKGEEVSLSRQLNASVAVEIYI</sequence>
<dbReference type="Pfam" id="PF08393">
    <property type="entry name" value="DHC_N2"/>
    <property type="match status" value="1"/>
</dbReference>
<evidence type="ECO:0000259" key="2">
    <source>
        <dbReference type="Pfam" id="PF08393"/>
    </source>
</evidence>
<dbReference type="GO" id="GO:0051959">
    <property type="term" value="F:dynein light intermediate chain binding"/>
    <property type="evidence" value="ECO:0007669"/>
    <property type="project" value="InterPro"/>
</dbReference>
<dbReference type="InterPro" id="IPR056759">
    <property type="entry name" value="DYH2-5-8_CC"/>
</dbReference>
<dbReference type="OrthoDB" id="447173at2759"/>
<dbReference type="GO" id="GO:0030286">
    <property type="term" value="C:dynein complex"/>
    <property type="evidence" value="ECO:0007669"/>
    <property type="project" value="InterPro"/>
</dbReference>
<dbReference type="PANTHER" id="PTHR45703">
    <property type="entry name" value="DYNEIN HEAVY CHAIN"/>
    <property type="match status" value="1"/>
</dbReference>
<dbReference type="GO" id="GO:0045505">
    <property type="term" value="F:dynein intermediate chain binding"/>
    <property type="evidence" value="ECO:0007669"/>
    <property type="project" value="InterPro"/>
</dbReference>
<proteinExistence type="predicted"/>
<dbReference type="GO" id="GO:0007018">
    <property type="term" value="P:microtubule-based movement"/>
    <property type="evidence" value="ECO:0007669"/>
    <property type="project" value="InterPro"/>
</dbReference>
<dbReference type="PANTHER" id="PTHR45703:SF32">
    <property type="entry name" value="DYNEINS HEAVY CHAIN"/>
    <property type="match status" value="1"/>
</dbReference>
<dbReference type="EMBL" id="SNRW01011708">
    <property type="protein sequence ID" value="KAA6374804.1"/>
    <property type="molecule type" value="Genomic_DNA"/>
</dbReference>
<evidence type="ECO:0000259" key="3">
    <source>
        <dbReference type="Pfam" id="PF25007"/>
    </source>
</evidence>
<reference evidence="4 5" key="1">
    <citation type="submission" date="2019-03" db="EMBL/GenBank/DDBJ databases">
        <title>Single cell metagenomics reveals metabolic interactions within the superorganism composed of flagellate Streblomastix strix and complex community of Bacteroidetes bacteria on its surface.</title>
        <authorList>
            <person name="Treitli S.C."/>
            <person name="Kolisko M."/>
            <person name="Husnik F."/>
            <person name="Keeling P."/>
            <person name="Hampl V."/>
        </authorList>
    </citation>
    <scope>NUCLEOTIDE SEQUENCE [LARGE SCALE GENOMIC DNA]</scope>
    <source>
        <strain evidence="4">ST1C</strain>
    </source>
</reference>
<comment type="caution">
    <text evidence="4">The sequence shown here is derived from an EMBL/GenBank/DDBJ whole genome shotgun (WGS) entry which is preliminary data.</text>
</comment>
<organism evidence="4 5">
    <name type="scientific">Streblomastix strix</name>
    <dbReference type="NCBI Taxonomy" id="222440"/>
    <lineage>
        <taxon>Eukaryota</taxon>
        <taxon>Metamonada</taxon>
        <taxon>Preaxostyla</taxon>
        <taxon>Oxymonadida</taxon>
        <taxon>Streblomastigidae</taxon>
        <taxon>Streblomastix</taxon>
    </lineage>
</organism>
<feature type="domain" description="Dynein heavy chain linker" evidence="2">
    <location>
        <begin position="224"/>
        <end position="321"/>
    </location>
</feature>
<feature type="coiled-coil region" evidence="1">
    <location>
        <begin position="94"/>
        <end position="121"/>
    </location>
</feature>